<evidence type="ECO:0000256" key="1">
    <source>
        <dbReference type="ARBA" id="ARBA00001917"/>
    </source>
</evidence>
<gene>
    <name evidence="5" type="ORF">F7R91_40290</name>
</gene>
<evidence type="ECO:0000256" key="3">
    <source>
        <dbReference type="ARBA" id="ARBA00023002"/>
    </source>
</evidence>
<proteinExistence type="inferred from homology"/>
<dbReference type="Pfam" id="PF00724">
    <property type="entry name" value="Oxidored_FMN"/>
    <property type="match status" value="1"/>
</dbReference>
<keyword evidence="6" id="KW-1185">Reference proteome</keyword>
<dbReference type="Proteomes" id="UP000442707">
    <property type="component" value="Unassembled WGS sequence"/>
</dbReference>
<dbReference type="InterPro" id="IPR013785">
    <property type="entry name" value="Aldolase_TIM"/>
</dbReference>
<dbReference type="GO" id="GO:0005829">
    <property type="term" value="C:cytosol"/>
    <property type="evidence" value="ECO:0007669"/>
    <property type="project" value="UniProtKB-ARBA"/>
</dbReference>
<evidence type="ECO:0000259" key="4">
    <source>
        <dbReference type="Pfam" id="PF00724"/>
    </source>
</evidence>
<dbReference type="FunFam" id="3.20.20.70:FF:000059">
    <property type="entry name" value="N-ethylmaleimide reductase, FMN-linked"/>
    <property type="match status" value="1"/>
</dbReference>
<evidence type="ECO:0000256" key="2">
    <source>
        <dbReference type="ARBA" id="ARBA00005979"/>
    </source>
</evidence>
<protein>
    <submittedName>
        <fullName evidence="5">Alkene reductase</fullName>
    </submittedName>
</protein>
<sequence length="357" mass="38218">MPDPFEPVTIGKWTLNNRIAMAPMTRNRATADGVPTDDMATYYGQRATAGLIITEGVQPSAAGQGYMNSPGLYTSRQIDGWHQVARAVHSRGGHIVAQLMHAGRIGHPDNKHGAETVAPSALAAPGAMFTARGPQPHPTPRALRADEIPFVVEEYARAARAAVVAGLDGIELHAANGYLPHQFLAPSTNHRTDAHGGTAAARARFVIEVAEAVADAIGGERVGIRISPGINLHGAIEDEPTGTATTYRALIDAIAHLNLAYLHTIGDPSAPLVKDLRSRFGGPLIVNDGWERPTDAATVRRRVESGQADLVAVGRAFIANPDLVWRWRSRAPLNEPDIDTFYRGGRHGYTDYPALDS</sequence>
<reference evidence="5 6" key="1">
    <citation type="submission" date="2019-09" db="EMBL/GenBank/DDBJ databases">
        <title>Screening of Novel Bioactive Compounds from Soil-Associated.</title>
        <authorList>
            <person name="Zhao S."/>
        </authorList>
    </citation>
    <scope>NUCLEOTIDE SEQUENCE [LARGE SCALE GENOMIC DNA]</scope>
    <source>
        <strain evidence="5 6">HIT-DPA4</strain>
    </source>
</reference>
<dbReference type="RefSeq" id="WP_150958662.1">
    <property type="nucleotide sequence ID" value="NZ_VZRB01000065.1"/>
</dbReference>
<dbReference type="CDD" id="cd02933">
    <property type="entry name" value="OYE_like_FMN"/>
    <property type="match status" value="1"/>
</dbReference>
<feature type="domain" description="NADH:flavin oxidoreductase/NADH oxidase N-terminal" evidence="4">
    <location>
        <begin position="5"/>
        <end position="332"/>
    </location>
</feature>
<dbReference type="EMBL" id="VZRB01000065">
    <property type="protein sequence ID" value="KAB1139335.1"/>
    <property type="molecule type" value="Genomic_DNA"/>
</dbReference>
<comment type="cofactor">
    <cofactor evidence="1">
        <name>FMN</name>
        <dbReference type="ChEBI" id="CHEBI:58210"/>
    </cofactor>
</comment>
<dbReference type="InterPro" id="IPR045247">
    <property type="entry name" value="Oye-like"/>
</dbReference>
<dbReference type="AlphaFoldDB" id="A0A6H9UNN7"/>
<dbReference type="Gene3D" id="3.20.20.70">
    <property type="entry name" value="Aldolase class I"/>
    <property type="match status" value="1"/>
</dbReference>
<name>A0A6H9UNN7_9ACTN</name>
<evidence type="ECO:0000313" key="5">
    <source>
        <dbReference type="EMBL" id="KAB1139335.1"/>
    </source>
</evidence>
<dbReference type="GO" id="GO:0010181">
    <property type="term" value="F:FMN binding"/>
    <property type="evidence" value="ECO:0007669"/>
    <property type="project" value="InterPro"/>
</dbReference>
<comment type="caution">
    <text evidence="5">The sequence shown here is derived from an EMBL/GenBank/DDBJ whole genome shotgun (WGS) entry which is preliminary data.</text>
</comment>
<accession>A0A6H9UNN7</accession>
<dbReference type="InterPro" id="IPR001155">
    <property type="entry name" value="OxRdtase_FMN_N"/>
</dbReference>
<dbReference type="PANTHER" id="PTHR22893:SF91">
    <property type="entry name" value="NADPH DEHYDROGENASE 2-RELATED"/>
    <property type="match status" value="1"/>
</dbReference>
<dbReference type="GO" id="GO:0016628">
    <property type="term" value="F:oxidoreductase activity, acting on the CH-CH group of donors, NAD or NADP as acceptor"/>
    <property type="evidence" value="ECO:0007669"/>
    <property type="project" value="UniProtKB-ARBA"/>
</dbReference>
<dbReference type="PANTHER" id="PTHR22893">
    <property type="entry name" value="NADH OXIDOREDUCTASE-RELATED"/>
    <property type="match status" value="1"/>
</dbReference>
<evidence type="ECO:0000313" key="6">
    <source>
        <dbReference type="Proteomes" id="UP000442707"/>
    </source>
</evidence>
<dbReference type="SUPFAM" id="SSF51395">
    <property type="entry name" value="FMN-linked oxidoreductases"/>
    <property type="match status" value="1"/>
</dbReference>
<comment type="similarity">
    <text evidence="2">Belongs to the NADH:flavin oxidoreductase/NADH oxidase family.</text>
</comment>
<keyword evidence="3" id="KW-0560">Oxidoreductase</keyword>
<organism evidence="5 6">
    <name type="scientific">Streptomyces luteolifulvus</name>
    <dbReference type="NCBI Taxonomy" id="2615112"/>
    <lineage>
        <taxon>Bacteria</taxon>
        <taxon>Bacillati</taxon>
        <taxon>Actinomycetota</taxon>
        <taxon>Actinomycetes</taxon>
        <taxon>Kitasatosporales</taxon>
        <taxon>Streptomycetaceae</taxon>
        <taxon>Streptomyces</taxon>
    </lineage>
</organism>